<evidence type="ECO:0000256" key="6">
    <source>
        <dbReference type="ARBA" id="ARBA00023136"/>
    </source>
</evidence>
<proteinExistence type="inferred from homology"/>
<reference evidence="9" key="1">
    <citation type="submission" date="2022-06" db="EMBL/GenBank/DDBJ databases">
        <title>Draft genome sequence of Streptomyces sp. RB6PN25 isolated from peat swamp forest in Thailand.</title>
        <authorList>
            <person name="Duangmal K."/>
            <person name="Klaysubun C."/>
        </authorList>
    </citation>
    <scope>NUCLEOTIDE SEQUENCE</scope>
    <source>
        <strain evidence="9">RB6PN25</strain>
    </source>
</reference>
<dbReference type="InterPro" id="IPR051907">
    <property type="entry name" value="DoxX-like_oxidoreductase"/>
</dbReference>
<evidence type="ECO:0000313" key="10">
    <source>
        <dbReference type="Proteomes" id="UP001057702"/>
    </source>
</evidence>
<comment type="subcellular location">
    <subcellularLocation>
        <location evidence="1">Cell membrane</location>
        <topology evidence="1">Multi-pass membrane protein</topology>
    </subcellularLocation>
</comment>
<dbReference type="Proteomes" id="UP001057702">
    <property type="component" value="Unassembled WGS sequence"/>
</dbReference>
<evidence type="ECO:0000256" key="7">
    <source>
        <dbReference type="SAM" id="MobiDB-lite"/>
    </source>
</evidence>
<dbReference type="Pfam" id="PF07681">
    <property type="entry name" value="DoxX"/>
    <property type="match status" value="1"/>
</dbReference>
<feature type="transmembrane region" description="Helical" evidence="8">
    <location>
        <begin position="159"/>
        <end position="176"/>
    </location>
</feature>
<gene>
    <name evidence="9" type="ORF">NGB36_12750</name>
</gene>
<dbReference type="PANTHER" id="PTHR33452:SF1">
    <property type="entry name" value="INNER MEMBRANE PROTEIN YPHA-RELATED"/>
    <property type="match status" value="1"/>
</dbReference>
<keyword evidence="6 8" id="KW-0472">Membrane</keyword>
<evidence type="ECO:0000313" key="9">
    <source>
        <dbReference type="EMBL" id="MCQ4081445.1"/>
    </source>
</evidence>
<dbReference type="PANTHER" id="PTHR33452">
    <property type="entry name" value="OXIDOREDUCTASE CATD-RELATED"/>
    <property type="match status" value="1"/>
</dbReference>
<dbReference type="InterPro" id="IPR032808">
    <property type="entry name" value="DoxX"/>
</dbReference>
<accession>A0ABT1PWR5</accession>
<keyword evidence="10" id="KW-1185">Reference proteome</keyword>
<keyword evidence="4 8" id="KW-0812">Transmembrane</keyword>
<evidence type="ECO:0000256" key="1">
    <source>
        <dbReference type="ARBA" id="ARBA00004651"/>
    </source>
</evidence>
<keyword evidence="3" id="KW-1003">Cell membrane</keyword>
<dbReference type="EMBL" id="JANFNG010000008">
    <property type="protein sequence ID" value="MCQ4081445.1"/>
    <property type="molecule type" value="Genomic_DNA"/>
</dbReference>
<name>A0ABT1PWR5_9ACTN</name>
<feature type="region of interest" description="Disordered" evidence="7">
    <location>
        <begin position="181"/>
        <end position="200"/>
    </location>
</feature>
<sequence>MPSLCRKPCRARRTKTPATTCGRDVGLLALRLAAGSLLFAHGTQKLFGWFGGAGPQGTGAAMEQMGYKPGVPSAVAAGLGETCGGTLLALGLATPAGGAAAAGVMAGATAFHAPNGPFASNGGFELPVLAGSVAVGLGLTGPGRLSLDHLTGHRLDRPWVAALAYPCVAVVAAALITRRARGGADRGPGGEEPQNQPSAS</sequence>
<organism evidence="9 10">
    <name type="scientific">Streptomyces humicola</name>
    <dbReference type="NCBI Taxonomy" id="2953240"/>
    <lineage>
        <taxon>Bacteria</taxon>
        <taxon>Bacillati</taxon>
        <taxon>Actinomycetota</taxon>
        <taxon>Actinomycetes</taxon>
        <taxon>Kitasatosporales</taxon>
        <taxon>Streptomycetaceae</taxon>
        <taxon>Streptomyces</taxon>
    </lineage>
</organism>
<comment type="caution">
    <text evidence="9">The sequence shown here is derived from an EMBL/GenBank/DDBJ whole genome shotgun (WGS) entry which is preliminary data.</text>
</comment>
<evidence type="ECO:0000256" key="4">
    <source>
        <dbReference type="ARBA" id="ARBA00022692"/>
    </source>
</evidence>
<protein>
    <submittedName>
        <fullName evidence="9">DoxX family protein</fullName>
    </submittedName>
</protein>
<evidence type="ECO:0000256" key="3">
    <source>
        <dbReference type="ARBA" id="ARBA00022475"/>
    </source>
</evidence>
<keyword evidence="5 8" id="KW-1133">Transmembrane helix</keyword>
<evidence type="ECO:0000256" key="5">
    <source>
        <dbReference type="ARBA" id="ARBA00022989"/>
    </source>
</evidence>
<evidence type="ECO:0000256" key="2">
    <source>
        <dbReference type="ARBA" id="ARBA00006679"/>
    </source>
</evidence>
<evidence type="ECO:0000256" key="8">
    <source>
        <dbReference type="SAM" id="Phobius"/>
    </source>
</evidence>
<comment type="similarity">
    <text evidence="2">Belongs to the DoxX family.</text>
</comment>
<dbReference type="RefSeq" id="WP_255920356.1">
    <property type="nucleotide sequence ID" value="NZ_JANFNG010000008.1"/>
</dbReference>